<dbReference type="EMBL" id="CP041253">
    <property type="protein sequence ID" value="QDH81320.1"/>
    <property type="molecule type" value="Genomic_DNA"/>
</dbReference>
<accession>A0A514CNF6</accession>
<evidence type="ECO:0000256" key="3">
    <source>
        <dbReference type="ARBA" id="ARBA00022837"/>
    </source>
</evidence>
<feature type="signal peptide" evidence="4">
    <location>
        <begin position="1"/>
        <end position="28"/>
    </location>
</feature>
<evidence type="ECO:0000259" key="6">
    <source>
        <dbReference type="Pfam" id="PF18676"/>
    </source>
</evidence>
<keyword evidence="3" id="KW-0106">Calcium</keyword>
<dbReference type="Pfam" id="PF18676">
    <property type="entry name" value="MBG_2"/>
    <property type="match status" value="12"/>
</dbReference>
<dbReference type="RefSeq" id="WP_141616534.1">
    <property type="nucleotide sequence ID" value="NZ_CP041253.1"/>
</dbReference>
<dbReference type="Gene3D" id="3.30.160.710">
    <property type="match status" value="11"/>
</dbReference>
<keyword evidence="2" id="KW-0677">Repeat</keyword>
<feature type="domain" description="MBG" evidence="6">
    <location>
        <begin position="2351"/>
        <end position="2423"/>
    </location>
</feature>
<dbReference type="InterPro" id="IPR038081">
    <property type="entry name" value="CalX-like_sf"/>
</dbReference>
<dbReference type="SUPFAM" id="SSF141072">
    <property type="entry name" value="CalX-like"/>
    <property type="match status" value="2"/>
</dbReference>
<feature type="domain" description="AIR9-like A9" evidence="7">
    <location>
        <begin position="1304"/>
        <end position="1376"/>
    </location>
</feature>
<dbReference type="Gene3D" id="2.60.40.2700">
    <property type="match status" value="1"/>
</dbReference>
<dbReference type="OrthoDB" id="1097758at2"/>
<dbReference type="GO" id="GO:0007154">
    <property type="term" value="P:cell communication"/>
    <property type="evidence" value="ECO:0007669"/>
    <property type="project" value="InterPro"/>
</dbReference>
<gene>
    <name evidence="8" type="ORF">FKX85_20720</name>
</gene>
<evidence type="ECO:0000259" key="7">
    <source>
        <dbReference type="Pfam" id="PF23197"/>
    </source>
</evidence>
<dbReference type="Proteomes" id="UP000316614">
    <property type="component" value="Chromosome"/>
</dbReference>
<dbReference type="KEGG" id="echi:FKX85_20720"/>
<feature type="domain" description="MBG" evidence="6">
    <location>
        <begin position="2193"/>
        <end position="2265"/>
    </location>
</feature>
<feature type="chain" id="PRO_5022231307" evidence="4">
    <location>
        <begin position="29"/>
        <end position="2700"/>
    </location>
</feature>
<dbReference type="Pfam" id="PF23197">
    <property type="entry name" value="IG_AIR9"/>
    <property type="match status" value="1"/>
</dbReference>
<protein>
    <submittedName>
        <fullName evidence="8">T9SS type B sorting domain-containing protein</fullName>
    </submittedName>
</protein>
<feature type="domain" description="MBG" evidence="6">
    <location>
        <begin position="2272"/>
        <end position="2344"/>
    </location>
</feature>
<dbReference type="Gene3D" id="2.60.40.2030">
    <property type="match status" value="2"/>
</dbReference>
<name>A0A514CNF6_9BACT</name>
<feature type="domain" description="MBG" evidence="6">
    <location>
        <begin position="1956"/>
        <end position="2028"/>
    </location>
</feature>
<dbReference type="Pfam" id="PF03160">
    <property type="entry name" value="Calx-beta"/>
    <property type="match status" value="2"/>
</dbReference>
<dbReference type="InterPro" id="IPR003644">
    <property type="entry name" value="Calx_beta"/>
</dbReference>
<feature type="domain" description="MBG" evidence="6">
    <location>
        <begin position="1561"/>
        <end position="1633"/>
    </location>
</feature>
<dbReference type="InterPro" id="IPR041286">
    <property type="entry name" value="MBG_2"/>
</dbReference>
<keyword evidence="1 4" id="KW-0732">Signal</keyword>
<feature type="domain" description="Calx-beta" evidence="5">
    <location>
        <begin position="689"/>
        <end position="784"/>
    </location>
</feature>
<dbReference type="NCBIfam" id="TIGR04131">
    <property type="entry name" value="Bac_Flav_CTERM"/>
    <property type="match status" value="1"/>
</dbReference>
<feature type="domain" description="MBG" evidence="6">
    <location>
        <begin position="1719"/>
        <end position="1791"/>
    </location>
</feature>
<evidence type="ECO:0000256" key="2">
    <source>
        <dbReference type="ARBA" id="ARBA00022737"/>
    </source>
</evidence>
<feature type="domain" description="MBG" evidence="6">
    <location>
        <begin position="2114"/>
        <end position="2186"/>
    </location>
</feature>
<feature type="domain" description="Calx-beta" evidence="5">
    <location>
        <begin position="561"/>
        <end position="669"/>
    </location>
</feature>
<evidence type="ECO:0000313" key="8">
    <source>
        <dbReference type="EMBL" id="QDH81320.1"/>
    </source>
</evidence>
<evidence type="ECO:0000256" key="4">
    <source>
        <dbReference type="SAM" id="SignalP"/>
    </source>
</evidence>
<feature type="domain" description="MBG" evidence="6">
    <location>
        <begin position="2035"/>
        <end position="2107"/>
    </location>
</feature>
<dbReference type="InterPro" id="IPR026341">
    <property type="entry name" value="T9SS_type_B"/>
</dbReference>
<dbReference type="GO" id="GO:0016020">
    <property type="term" value="C:membrane"/>
    <property type="evidence" value="ECO:0007669"/>
    <property type="project" value="InterPro"/>
</dbReference>
<organism evidence="8 9">
    <name type="scientific">Echinicola soli</name>
    <dbReference type="NCBI Taxonomy" id="2591634"/>
    <lineage>
        <taxon>Bacteria</taxon>
        <taxon>Pseudomonadati</taxon>
        <taxon>Bacteroidota</taxon>
        <taxon>Cytophagia</taxon>
        <taxon>Cytophagales</taxon>
        <taxon>Cyclobacteriaceae</taxon>
        <taxon>Echinicola</taxon>
    </lineage>
</organism>
<evidence type="ECO:0000313" key="9">
    <source>
        <dbReference type="Proteomes" id="UP000316614"/>
    </source>
</evidence>
<evidence type="ECO:0000256" key="1">
    <source>
        <dbReference type="ARBA" id="ARBA00022729"/>
    </source>
</evidence>
<sequence length="2700" mass="278896">MKHIYYIRHFKEFLLFALGLLCCFQVNGQTFTETFDSGPDGVISLIKSIGGVDFHFEFTDEGGGGDFAHIPDYGSGNSPSLDLLSTDLSTSTAEKVIISRVDGGLFELNGLFLRNDAGSTVTIQGYASGVPVGSPQSVSLGSFHSLIFNVVINEVHLTSTNFYQVNLDDFTYSVASAANADPTITGLPTDVTVAEDATTDVFDISAATINDPDAGAGDLTLTLEATGGILDIAAGAGIEVTGQLTDVFTATGTLTDLNNYIDTPSNIYFRPDANLNGNNAASVSVYISDNGNTGTGGGSKLFIGTVNVDIPAVNDPPDISLPASVTVDEDVSTALTGISFSDVDAGSGSVSVQFGVGAGTLSATSSGGVTVSGGGSSSITLTGTIASINTYIAGANVEFQNQSGNLADQALSISINDNGNTGSGGSLGDTESMTISITAGNALPIASSFSTSNGPYEDLVYTFSTSDVGYSDSDGDPLDHLLIEAIPGSGTLFLDADNDDVYDGGEEVSANQQISKADLDAGNLQYIQNGSTNTSFQFEVSDGTDTSLGNYMASIIVIPVPTVTLSVNPSSKSEDIGSTTVVTATLSNSYGANTEVNLSFSGTATHLVDYNRGSSSITIPTGGTSGTLTLQNINDDLYENHETVVMDISSITGGTEDGVQQVTYTITNDDAQPNASLEVLDYGNPITNEAGGQAYVRGKLDNPAGVTVSIPLLFSGTAVGGGTDYTMTGSVITVAPGETMDSIRVTSNYDGIEEGDETVIIDMDTPTNAIEDGSQQIIITIQDEDLSPPSGYSVSIDQAEFNASNQAAASATLAGAEVGSTYNYTFSSDGGGTNVTGSGNVSTPTDQITGIDLSSLGDGDITLTVTLTDTFGGTGAAVTDSAIKDSSAPFGYSASIDQGFINFSNHSSCSFTFSGAEVGATYQYTFSSSGGGAHVTGSGTLATATDQVTGIDLSGLTDGTITLSATLTDSFGNTGSAVTDTKTKDTAAPSGYSVSMDLLGESVINVINETNVEFSGEDLEVGSTLFYSFQSDGGGSTVLGSETVNATNQQFDNGGAGFDLSGLSDGNVTLTVYLTDGAGNQGSNATDSETKDADLPSGYSVAWDDVLVNANEAASTGFTVSGAELGSTLNYSISSSGDGNTAVLTGSTLVSNGIMPFPVDVSSLTDGVLTVTITLTDAAGNSGVMSSDNSAVLDQTAPNGYSAVIDQDPIDESNQGAGSITFSGAEVGAEYQYSIGSAGGGSPVIGTGTIASASSTIAGIDLSDLEDGVVTLSIYLTDPAGNQGPTVTDASTKDTNEAPAASGLSIAGEPTVEKTLTASYTFSDADGDAESGSVYQWYRSDDNAGTGKTVISGVNSDQYTLQTADRGKYLSFEVTPNDGQDAGTTVESTWEGPVKAGQIISFGAIASKTYGDADFILGDAQTDQGLPVTYVADDPSVVSISGNQATVLKAGMTQITATQNGDGTTNAATPVTQSLTVNTATLTITAENQTKGYGTPDPVLTVDYAGFVNGDDEEELGGTLSVSRASGEEVGTYAITASGYTSSNYTIGYTDGSFEITPATLTVAVQDAWKVYGASDPSLSVDYVGFVNGDDEDDLGGTLNVSRAPGEEVGTYAITASGYASPNYTISYADGSLEITPATLTVAVQDAWKVYGASDPSLSVDYVGFVNGDDEDDLGGTLNVSRAPGEEVGTYAITASGYASPNYTISYADGSLEITPATLTVAVQDAWKVYGNVDPSLSVDYAGFVNGDDEDDLGGTLSVSRAPGEEVGTYAITASGYASPNYTISYTDGSLEITPATLTVAVQDAWKVYGASDPSLSVDYVGFVNGDNEGDLGGTLNVSRAPGEEVGTYAITASGYTSSNYTIGYTDGSFEITPATLTVAVQDAWKVYGASDPSLSVDYVGFVNGDDEDDLGGTLNVSRAPGEEVGTYAITASGYASPNYTISYADGSLEITPATLTVAVQDAWKVYGASDPSLSVDYVGFVNGDDEDDLGGTLNVSRAPGEEVGTYAITASGYASPNYTISYADGSLEITPATLTVAVQDAWKVYGNVDPSLSVDYAGFVNGDDKEDLGGTLSVSRAPGEEVGTYAITASGYASPNYTISYADGSLEITPATLTVAVQDAWKVYGASDPSLSVDYVGFVNGDNEGDLGGTLNVSRAPGEEVGTYAITASGYTSSNYTIGYTDGSFEITPATLTVAVQDAWKVYGASDPSLSVDYVGFVNGDDEDDLGGTLNVSRAPGEEVGTYAITASGYASPNYTISYADGSLEITPATLTVAVQDAWKVYGNVDPSLSVDYVGFVNGDNEGDLGGTLSVSRAPGEEVGTYAITASGYTSPNYTIGYTEGSFEITPASLTVRANDHVRIFGVNDPNLTYRATGFVNGDGYEVFTGKLDRSSGEAVGTYAIGRGSLTAGKNYLLQFEGATLTIESIEVVAFYEQPVVEVDWGTLPDQIPLSGEVLVRTRHDEIINLPVVWDRTSIAPRSRGSYTVEGNITLPEGVTNTASGPYQEVIVLPKPAPEDIVLDNDSFTAEVGRSQIAVGALTVIDPVDDQHSLALVGDAMDNAYFDLSGTTLFWSSMEALPGKKAFEVLLEAADADGNKFEKSFVINRLRVPFEEVMIYNTFTPNQDGANDTWGVEELKFYTGVRIMVFERSGNRLFYSEDPEERWDGQFNGKEMAAGSYFWVIEVGETGEVRRGTLNLLRR</sequence>
<proteinExistence type="predicted"/>
<dbReference type="InterPro" id="IPR013783">
    <property type="entry name" value="Ig-like_fold"/>
</dbReference>
<dbReference type="InterPro" id="IPR056284">
    <property type="entry name" value="AIR9-like_A9"/>
</dbReference>
<keyword evidence="9" id="KW-1185">Reference proteome</keyword>
<feature type="domain" description="MBG" evidence="6">
    <location>
        <begin position="1640"/>
        <end position="1712"/>
    </location>
</feature>
<dbReference type="Gene3D" id="2.60.40.10">
    <property type="entry name" value="Immunoglobulins"/>
    <property type="match status" value="1"/>
</dbReference>
<feature type="domain" description="MBG" evidence="6">
    <location>
        <begin position="1798"/>
        <end position="1870"/>
    </location>
</feature>
<reference evidence="8 9" key="1">
    <citation type="submission" date="2019-06" db="EMBL/GenBank/DDBJ databases">
        <title>Echinicola alkalisoli sp. nov. isolated from saline soil.</title>
        <authorList>
            <person name="Sun J.-Q."/>
            <person name="Xu L."/>
        </authorList>
    </citation>
    <scope>NUCLEOTIDE SEQUENCE [LARGE SCALE GENOMIC DNA]</scope>
    <source>
        <strain evidence="8 9">LN3S3</strain>
    </source>
</reference>
<feature type="domain" description="MBG" evidence="6">
    <location>
        <begin position="1877"/>
        <end position="1949"/>
    </location>
</feature>
<evidence type="ECO:0000259" key="5">
    <source>
        <dbReference type="Pfam" id="PF03160"/>
    </source>
</evidence>
<feature type="domain" description="MBG" evidence="6">
    <location>
        <begin position="1482"/>
        <end position="1554"/>
    </location>
</feature>
<dbReference type="Pfam" id="PF13585">
    <property type="entry name" value="CHU_C"/>
    <property type="match status" value="1"/>
</dbReference>